<comment type="caution">
    <text evidence="2">The sequence shown here is derived from an EMBL/GenBank/DDBJ whole genome shotgun (WGS) entry which is preliminary data.</text>
</comment>
<evidence type="ECO:0000313" key="3">
    <source>
        <dbReference type="Proteomes" id="UP001054945"/>
    </source>
</evidence>
<dbReference type="AlphaFoldDB" id="A0AAV4NSW2"/>
<gene>
    <name evidence="2" type="ORF">CEXT_300431</name>
</gene>
<organism evidence="2 3">
    <name type="scientific">Caerostris extrusa</name>
    <name type="common">Bark spider</name>
    <name type="synonym">Caerostris bankana</name>
    <dbReference type="NCBI Taxonomy" id="172846"/>
    <lineage>
        <taxon>Eukaryota</taxon>
        <taxon>Metazoa</taxon>
        <taxon>Ecdysozoa</taxon>
        <taxon>Arthropoda</taxon>
        <taxon>Chelicerata</taxon>
        <taxon>Arachnida</taxon>
        <taxon>Araneae</taxon>
        <taxon>Araneomorphae</taxon>
        <taxon>Entelegynae</taxon>
        <taxon>Araneoidea</taxon>
        <taxon>Araneidae</taxon>
        <taxon>Caerostris</taxon>
    </lineage>
</organism>
<dbReference type="Proteomes" id="UP001054945">
    <property type="component" value="Unassembled WGS sequence"/>
</dbReference>
<proteinExistence type="predicted"/>
<reference evidence="2 3" key="1">
    <citation type="submission" date="2021-06" db="EMBL/GenBank/DDBJ databases">
        <title>Caerostris extrusa draft genome.</title>
        <authorList>
            <person name="Kono N."/>
            <person name="Arakawa K."/>
        </authorList>
    </citation>
    <scope>NUCLEOTIDE SEQUENCE [LARGE SCALE GENOMIC DNA]</scope>
</reference>
<keyword evidence="3" id="KW-1185">Reference proteome</keyword>
<evidence type="ECO:0000313" key="2">
    <source>
        <dbReference type="EMBL" id="GIX87021.1"/>
    </source>
</evidence>
<evidence type="ECO:0000256" key="1">
    <source>
        <dbReference type="SAM" id="MobiDB-lite"/>
    </source>
</evidence>
<sequence length="72" mass="7914">MHNFLSGLEVVARTSITLSELCSSNSRVRSCEVRDAETLDVQIPKGIPVEPSGGLYPHQGQKIQPSKRQSHL</sequence>
<name>A0AAV4NSW2_CAEEX</name>
<dbReference type="EMBL" id="BPLR01003640">
    <property type="protein sequence ID" value="GIX87021.1"/>
    <property type="molecule type" value="Genomic_DNA"/>
</dbReference>
<protein>
    <submittedName>
        <fullName evidence="2">Uncharacterized protein</fullName>
    </submittedName>
</protein>
<feature type="region of interest" description="Disordered" evidence="1">
    <location>
        <begin position="44"/>
        <end position="72"/>
    </location>
</feature>
<accession>A0AAV4NSW2</accession>
<feature type="compositionally biased region" description="Polar residues" evidence="1">
    <location>
        <begin position="61"/>
        <end position="72"/>
    </location>
</feature>